<comment type="caution">
    <text evidence="2">The sequence shown here is derived from an EMBL/GenBank/DDBJ whole genome shotgun (WGS) entry which is preliminary data.</text>
</comment>
<organism evidence="2 3">
    <name type="scientific">Candidatus Scybalomonas excrementavium</name>
    <dbReference type="NCBI Taxonomy" id="2840943"/>
    <lineage>
        <taxon>Bacteria</taxon>
        <taxon>Bacillati</taxon>
        <taxon>Bacillota</taxon>
        <taxon>Clostridia</taxon>
        <taxon>Lachnospirales</taxon>
        <taxon>Lachnospiraceae</taxon>
        <taxon>Lachnospiraceae incertae sedis</taxon>
        <taxon>Candidatus Scybalomonas</taxon>
    </lineage>
</organism>
<dbReference type="SUPFAM" id="SSF53300">
    <property type="entry name" value="vWA-like"/>
    <property type="match status" value="1"/>
</dbReference>
<dbReference type="InterPro" id="IPR036465">
    <property type="entry name" value="vWFA_dom_sf"/>
</dbReference>
<dbReference type="EMBL" id="JADIML010000034">
    <property type="protein sequence ID" value="MBO8462537.1"/>
    <property type="molecule type" value="Genomic_DNA"/>
</dbReference>
<dbReference type="PROSITE" id="PS50234">
    <property type="entry name" value="VWFA"/>
    <property type="match status" value="1"/>
</dbReference>
<name>A0A9D9HZ62_9FIRM</name>
<dbReference type="InterPro" id="IPR002035">
    <property type="entry name" value="VWF_A"/>
</dbReference>
<proteinExistence type="predicted"/>
<gene>
    <name evidence="2" type="ORF">IAC13_01240</name>
</gene>
<dbReference type="Pfam" id="PF13519">
    <property type="entry name" value="VWA_2"/>
    <property type="match status" value="1"/>
</dbReference>
<dbReference type="CDD" id="cd00198">
    <property type="entry name" value="vWFA"/>
    <property type="match status" value="1"/>
</dbReference>
<evidence type="ECO:0000313" key="3">
    <source>
        <dbReference type="Proteomes" id="UP000823618"/>
    </source>
</evidence>
<dbReference type="Proteomes" id="UP000823618">
    <property type="component" value="Unassembled WGS sequence"/>
</dbReference>
<evidence type="ECO:0000313" key="2">
    <source>
        <dbReference type="EMBL" id="MBO8462537.1"/>
    </source>
</evidence>
<accession>A0A9D9HZ62</accession>
<feature type="domain" description="VWFA" evidence="1">
    <location>
        <begin position="8"/>
        <end position="126"/>
    </location>
</feature>
<dbReference type="AlphaFoldDB" id="A0A9D9HZ62"/>
<dbReference type="Gene3D" id="3.40.50.410">
    <property type="entry name" value="von Willebrand factor, type A domain"/>
    <property type="match status" value="1"/>
</dbReference>
<reference evidence="2" key="2">
    <citation type="journal article" date="2021" name="PeerJ">
        <title>Extensive microbial diversity within the chicken gut microbiome revealed by metagenomics and culture.</title>
        <authorList>
            <person name="Gilroy R."/>
            <person name="Ravi A."/>
            <person name="Getino M."/>
            <person name="Pursley I."/>
            <person name="Horton D.L."/>
            <person name="Alikhan N.F."/>
            <person name="Baker D."/>
            <person name="Gharbi K."/>
            <person name="Hall N."/>
            <person name="Watson M."/>
            <person name="Adriaenssens E.M."/>
            <person name="Foster-Nyarko E."/>
            <person name="Jarju S."/>
            <person name="Secka A."/>
            <person name="Antonio M."/>
            <person name="Oren A."/>
            <person name="Chaudhuri R.R."/>
            <person name="La Ragione R."/>
            <person name="Hildebrand F."/>
            <person name="Pallen M.J."/>
        </authorList>
    </citation>
    <scope>NUCLEOTIDE SEQUENCE</scope>
    <source>
        <strain evidence="2">E3-2379</strain>
    </source>
</reference>
<reference evidence="2" key="1">
    <citation type="submission" date="2020-10" db="EMBL/GenBank/DDBJ databases">
        <authorList>
            <person name="Gilroy R."/>
        </authorList>
    </citation>
    <scope>NUCLEOTIDE SEQUENCE</scope>
    <source>
        <strain evidence="2">E3-2379</strain>
    </source>
</reference>
<sequence length="126" mass="13959">MNEREALSMNLVLDTSGSMDGEPLSAAQNIMNRFINTIQFQAGDRVKFTSFNSFIDRETEFMTDTSSLSEVLYSLVASGGTKLYDTLIYAVQDTVIQSGEKYDIAFTDGFDEGRLNSVDDVVQVAK</sequence>
<evidence type="ECO:0000259" key="1">
    <source>
        <dbReference type="PROSITE" id="PS50234"/>
    </source>
</evidence>
<protein>
    <submittedName>
        <fullName evidence="2">VWA domain-containing protein</fullName>
    </submittedName>
</protein>